<evidence type="ECO:0000256" key="9">
    <source>
        <dbReference type="SAM" id="MobiDB-lite"/>
    </source>
</evidence>
<evidence type="ECO:0000256" key="2">
    <source>
        <dbReference type="ARBA" id="ARBA00022448"/>
    </source>
</evidence>
<protein>
    <recommendedName>
        <fullName evidence="11">SMP-LTD domain-containing protein</fullName>
    </recommendedName>
</protein>
<feature type="compositionally biased region" description="Polar residues" evidence="9">
    <location>
        <begin position="25"/>
        <end position="60"/>
    </location>
</feature>
<proteinExistence type="predicted"/>
<feature type="compositionally biased region" description="Low complexity" evidence="9">
    <location>
        <begin position="909"/>
        <end position="926"/>
    </location>
</feature>
<feature type="compositionally biased region" description="Low complexity" evidence="9">
    <location>
        <begin position="84"/>
        <end position="94"/>
    </location>
</feature>
<evidence type="ECO:0000256" key="8">
    <source>
        <dbReference type="ARBA" id="ARBA00023136"/>
    </source>
</evidence>
<dbReference type="PROSITE" id="PS51847">
    <property type="entry name" value="SMP"/>
    <property type="match status" value="1"/>
</dbReference>
<feature type="domain" description="SMP-LTD" evidence="11">
    <location>
        <begin position="732"/>
        <end position="1044"/>
    </location>
</feature>
<feature type="compositionally biased region" description="Polar residues" evidence="9">
    <location>
        <begin position="847"/>
        <end position="857"/>
    </location>
</feature>
<dbReference type="InterPro" id="IPR019411">
    <property type="entry name" value="MMM1_dom"/>
</dbReference>
<evidence type="ECO:0000313" key="13">
    <source>
        <dbReference type="Proteomes" id="UP001642483"/>
    </source>
</evidence>
<reference evidence="12 13" key="1">
    <citation type="submission" date="2024-02" db="EMBL/GenBank/DDBJ databases">
        <authorList>
            <person name="Daric V."/>
            <person name="Darras S."/>
        </authorList>
    </citation>
    <scope>NUCLEOTIDE SEQUENCE [LARGE SCALE GENOMIC DNA]</scope>
</reference>
<keyword evidence="2" id="KW-0813">Transport</keyword>
<feature type="compositionally biased region" description="Basic and acidic residues" evidence="9">
    <location>
        <begin position="73"/>
        <end position="82"/>
    </location>
</feature>
<feature type="region of interest" description="Disordered" evidence="9">
    <location>
        <begin position="837"/>
        <end position="877"/>
    </location>
</feature>
<sequence length="1053" mass="119305">MDKKPFSMKGLEETVSDDDDIVLQQPENTISKFNTPTHPSLENNESTSSCHQSNRHQSNQSRKEVIVKSSYHVKPESVEKHPLSRTSSGSSSSDLDLDVTFKKSSPRNMKGRVSSVGRLRDFINKSDDEPLEASEGGGYYQSASALWHNRGKIFENIKKQATESVKSLKQSTNLETSSREGLLSQSTEVPVVIPRSDTQPQPLLTTSGLIKIETENISESKEDTEVSSFLQGFKDKVSDPLQVLCKKKEEEDKKQEEEEFYNKPVTTLRHRSVTSSTVNDVSSKERKVTEMSRSNETPSSWRPSTDLASYKNSLTMSLSALLAGKGKIDKEMEVVDDVEEKGSSLEDKDLVYDSIVNKNDSKESVFDINDLTNEEAVPLDYDGYVSWNEILFVVPFVYFYFIAPVPFIIQVIITSFGFGCVLSTAFLCIVAPRSRRPQPFLPMFVKEVTPIPVPKAIFDPGMPIKGWMNEVFSYNSETYHVSSTQSVFITLDGATLRIQTPLKSIARRSVYNEGNTPVSNVVQQRMYDLTFAKMYLRPPGLVKKRVWSKKYPICLELPKNKKSDGKDVAVTEETDRQPDDKDNKTNYNSSELNSQKDVDVLYLFGRTDRQKEEWFYRIQRQINISFMKHTKEQKRLQNKESVTGYADIEDEWSVIQDHYEEETYVASSVCDVAKINEEPLHAIQDYFVHISRLLPEMKSQPDLKKYDSRRHSHETTISTRSSDASERIFKEPGLEVSWLNVMIGRVTFDFLRQPVWAKWLSNKIQKKLDKIKLPYFIDELKLTEMNLGSSVPLIHDISLPKLDAQGVWLDMEVTYTGSLQMTLRTKLVLTKLGKNESNAELEKQRQKSSNQPSAITNSDAEDSAESSDEEDDESTVSRIVGQVQTAVSKLDGQKLIKDAIKHVGNEPVSASQSPTNTPAASPAGAPPKKWVRIVDSIAKSKYFQKATENEYIRKKLETVSNTPMLLSVELLQLGGTVAVNIPPPPTDRIWYGFRQPPMMVLKAHPKVGERVVKITHVTDWIESKLQQEFVKILVMPNMDDIPVPIMFNNRPPS</sequence>
<evidence type="ECO:0000256" key="5">
    <source>
        <dbReference type="ARBA" id="ARBA00022989"/>
    </source>
</evidence>
<name>A0ABP0GWC9_CLALP</name>
<dbReference type="Proteomes" id="UP001642483">
    <property type="component" value="Unassembled WGS sequence"/>
</dbReference>
<keyword evidence="6" id="KW-0445">Lipid transport</keyword>
<keyword evidence="3 10" id="KW-0812">Transmembrane</keyword>
<feature type="region of interest" description="Disordered" evidence="9">
    <location>
        <begin position="168"/>
        <end position="200"/>
    </location>
</feature>
<evidence type="ECO:0000313" key="12">
    <source>
        <dbReference type="EMBL" id="CAK8696039.1"/>
    </source>
</evidence>
<dbReference type="PANTHER" id="PTHR13466:SF0">
    <property type="entry name" value="SMP-LTD DOMAIN-CONTAINING PROTEIN"/>
    <property type="match status" value="1"/>
</dbReference>
<evidence type="ECO:0000256" key="1">
    <source>
        <dbReference type="ARBA" id="ARBA00004586"/>
    </source>
</evidence>
<keyword evidence="7" id="KW-0446">Lipid-binding</keyword>
<evidence type="ECO:0000256" key="7">
    <source>
        <dbReference type="ARBA" id="ARBA00023121"/>
    </source>
</evidence>
<evidence type="ECO:0000259" key="11">
    <source>
        <dbReference type="PROSITE" id="PS51847"/>
    </source>
</evidence>
<evidence type="ECO:0000256" key="10">
    <source>
        <dbReference type="SAM" id="Phobius"/>
    </source>
</evidence>
<feature type="transmembrane region" description="Helical" evidence="10">
    <location>
        <begin position="384"/>
        <end position="401"/>
    </location>
</feature>
<dbReference type="PANTHER" id="PTHR13466">
    <property type="entry name" value="TEX2 PROTEIN-RELATED"/>
    <property type="match status" value="1"/>
</dbReference>
<feature type="transmembrane region" description="Helical" evidence="10">
    <location>
        <begin position="407"/>
        <end position="431"/>
    </location>
</feature>
<dbReference type="EMBL" id="CAWYQH010000152">
    <property type="protein sequence ID" value="CAK8696039.1"/>
    <property type="molecule type" value="Genomic_DNA"/>
</dbReference>
<evidence type="ECO:0000256" key="4">
    <source>
        <dbReference type="ARBA" id="ARBA00022824"/>
    </source>
</evidence>
<keyword evidence="4" id="KW-0256">Endoplasmic reticulum</keyword>
<dbReference type="InterPro" id="IPR031468">
    <property type="entry name" value="SMP_LBD"/>
</dbReference>
<feature type="region of interest" description="Disordered" evidence="9">
    <location>
        <begin position="905"/>
        <end position="926"/>
    </location>
</feature>
<organism evidence="12 13">
    <name type="scientific">Clavelina lepadiformis</name>
    <name type="common">Light-bulb sea squirt</name>
    <name type="synonym">Ascidia lepadiformis</name>
    <dbReference type="NCBI Taxonomy" id="159417"/>
    <lineage>
        <taxon>Eukaryota</taxon>
        <taxon>Metazoa</taxon>
        <taxon>Chordata</taxon>
        <taxon>Tunicata</taxon>
        <taxon>Ascidiacea</taxon>
        <taxon>Aplousobranchia</taxon>
        <taxon>Clavelinidae</taxon>
        <taxon>Clavelina</taxon>
    </lineage>
</organism>
<feature type="region of interest" description="Disordered" evidence="9">
    <location>
        <begin position="1"/>
        <end position="113"/>
    </location>
</feature>
<dbReference type="CDD" id="cd21675">
    <property type="entry name" value="SMP_TEX2"/>
    <property type="match status" value="1"/>
</dbReference>
<comment type="subcellular location">
    <subcellularLocation>
        <location evidence="1">Endoplasmic reticulum membrane</location>
    </subcellularLocation>
</comment>
<evidence type="ECO:0000256" key="6">
    <source>
        <dbReference type="ARBA" id="ARBA00023055"/>
    </source>
</evidence>
<dbReference type="Pfam" id="PF10296">
    <property type="entry name" value="MMM1"/>
    <property type="match status" value="1"/>
</dbReference>
<evidence type="ECO:0000256" key="3">
    <source>
        <dbReference type="ARBA" id="ARBA00022692"/>
    </source>
</evidence>
<feature type="region of interest" description="Disordered" evidence="9">
    <location>
        <begin position="564"/>
        <end position="590"/>
    </location>
</feature>
<feature type="compositionally biased region" description="Polar residues" evidence="9">
    <location>
        <begin position="291"/>
        <end position="304"/>
    </location>
</feature>
<comment type="caution">
    <text evidence="12">The sequence shown here is derived from an EMBL/GenBank/DDBJ whole genome shotgun (WGS) entry which is preliminary data.</text>
</comment>
<gene>
    <name evidence="12" type="ORF">CVLEPA_LOCUS29231</name>
</gene>
<feature type="compositionally biased region" description="Acidic residues" evidence="9">
    <location>
        <begin position="859"/>
        <end position="874"/>
    </location>
</feature>
<feature type="compositionally biased region" description="Basic and acidic residues" evidence="9">
    <location>
        <begin position="564"/>
        <end position="584"/>
    </location>
</feature>
<accession>A0ABP0GWC9</accession>
<keyword evidence="13" id="KW-1185">Reference proteome</keyword>
<feature type="region of interest" description="Disordered" evidence="9">
    <location>
        <begin position="273"/>
        <end position="304"/>
    </location>
</feature>
<keyword evidence="5 10" id="KW-1133">Transmembrane helix</keyword>
<keyword evidence="8 10" id="KW-0472">Membrane</keyword>